<dbReference type="InterPro" id="IPR052337">
    <property type="entry name" value="SAT4-like"/>
</dbReference>
<dbReference type="PANTHER" id="PTHR33048:SF47">
    <property type="entry name" value="INTEGRAL MEMBRANE PROTEIN-RELATED"/>
    <property type="match status" value="1"/>
</dbReference>
<evidence type="ECO:0000256" key="2">
    <source>
        <dbReference type="ARBA" id="ARBA00022692"/>
    </source>
</evidence>
<dbReference type="AlphaFoldDB" id="A0A0N8H7T7"/>
<keyword evidence="4 6" id="KW-0472">Membrane</keyword>
<dbReference type="Pfam" id="PF20684">
    <property type="entry name" value="Fung_rhodopsin"/>
    <property type="match status" value="1"/>
</dbReference>
<dbReference type="GO" id="GO:0016020">
    <property type="term" value="C:membrane"/>
    <property type="evidence" value="ECO:0007669"/>
    <property type="project" value="UniProtKB-SubCell"/>
</dbReference>
<dbReference type="OrthoDB" id="10017208at2759"/>
<feature type="transmembrane region" description="Helical" evidence="6">
    <location>
        <begin position="127"/>
        <end position="149"/>
    </location>
</feature>
<organism evidence="8 9">
    <name type="scientific">Neonectria ditissima</name>
    <dbReference type="NCBI Taxonomy" id="78410"/>
    <lineage>
        <taxon>Eukaryota</taxon>
        <taxon>Fungi</taxon>
        <taxon>Dikarya</taxon>
        <taxon>Ascomycota</taxon>
        <taxon>Pezizomycotina</taxon>
        <taxon>Sordariomycetes</taxon>
        <taxon>Hypocreomycetidae</taxon>
        <taxon>Hypocreales</taxon>
        <taxon>Nectriaceae</taxon>
        <taxon>Neonectria</taxon>
    </lineage>
</organism>
<keyword evidence="9" id="KW-1185">Reference proteome</keyword>
<evidence type="ECO:0000256" key="1">
    <source>
        <dbReference type="ARBA" id="ARBA00004141"/>
    </source>
</evidence>
<dbReference type="EMBL" id="LKCW01000044">
    <property type="protein sequence ID" value="KPM42684.1"/>
    <property type="molecule type" value="Genomic_DNA"/>
</dbReference>
<evidence type="ECO:0000256" key="3">
    <source>
        <dbReference type="ARBA" id="ARBA00022989"/>
    </source>
</evidence>
<dbReference type="PANTHER" id="PTHR33048">
    <property type="entry name" value="PTH11-LIKE INTEGRAL MEMBRANE PROTEIN (AFU_ORTHOLOGUE AFUA_5G11245)"/>
    <property type="match status" value="1"/>
</dbReference>
<reference evidence="8" key="1">
    <citation type="submission" date="2015-09" db="EMBL/GenBank/DDBJ databases">
        <title>Draft genome of a European isolate of the apple canker pathogen Neonectria ditissima.</title>
        <authorList>
            <person name="Gomez-Cortecero A."/>
            <person name="Harrison R.J."/>
            <person name="Armitage A.D."/>
        </authorList>
    </citation>
    <scope>NUCLEOTIDE SEQUENCE [LARGE SCALE GENOMIC DNA]</scope>
    <source>
        <strain evidence="8">R09/05</strain>
    </source>
</reference>
<keyword evidence="2 6" id="KW-0812">Transmembrane</keyword>
<evidence type="ECO:0000256" key="5">
    <source>
        <dbReference type="ARBA" id="ARBA00038359"/>
    </source>
</evidence>
<name>A0A0N8H7T7_9HYPO</name>
<feature type="transmembrane region" description="Helical" evidence="6">
    <location>
        <begin position="51"/>
        <end position="73"/>
    </location>
</feature>
<evidence type="ECO:0000259" key="7">
    <source>
        <dbReference type="Pfam" id="PF20684"/>
    </source>
</evidence>
<gene>
    <name evidence="8" type="ORF">AK830_g3836</name>
</gene>
<feature type="transmembrane region" description="Helical" evidence="6">
    <location>
        <begin position="93"/>
        <end position="115"/>
    </location>
</feature>
<evidence type="ECO:0000313" key="8">
    <source>
        <dbReference type="EMBL" id="KPM42684.1"/>
    </source>
</evidence>
<feature type="domain" description="Rhodopsin" evidence="7">
    <location>
        <begin position="35"/>
        <end position="217"/>
    </location>
</feature>
<accession>A0A0N8H7T7</accession>
<feature type="transmembrane region" description="Helical" evidence="6">
    <location>
        <begin position="178"/>
        <end position="200"/>
    </location>
</feature>
<dbReference type="STRING" id="78410.A0A0N8H7T7"/>
<evidence type="ECO:0000256" key="6">
    <source>
        <dbReference type="SAM" id="Phobius"/>
    </source>
</evidence>
<feature type="transmembrane region" description="Helical" evidence="6">
    <location>
        <begin position="17"/>
        <end position="39"/>
    </location>
</feature>
<evidence type="ECO:0000313" key="9">
    <source>
        <dbReference type="Proteomes" id="UP000050424"/>
    </source>
</evidence>
<comment type="subcellular location">
    <subcellularLocation>
        <location evidence="1">Membrane</location>
        <topology evidence="1">Multi-pass membrane protein</topology>
    </subcellularLocation>
</comment>
<proteinExistence type="inferred from homology"/>
<comment type="caution">
    <text evidence="8">The sequence shown here is derived from an EMBL/GenBank/DDBJ whole genome shotgun (WGS) entry which is preliminary data.</text>
</comment>
<dbReference type="Proteomes" id="UP000050424">
    <property type="component" value="Unassembled WGS sequence"/>
</dbReference>
<dbReference type="InterPro" id="IPR049326">
    <property type="entry name" value="Rhodopsin_dom_fungi"/>
</dbReference>
<comment type="similarity">
    <text evidence="5">Belongs to the SAT4 family.</text>
</comment>
<sequence>MGATEMSDYFSQSREPILIAVVIVLLSLSVLMVGLRMMCRMMIKDVGLDDYAAVVALMCVIGSGVAMISMTRYGLGRHESTIPPETMVLYHRGFWVSITFYMMSLYWVKLSFLLNYYRLMSVSNMRLVILAAMIILTVWAVSQAIMGFVQCIPLQAVWDPRIKANCIPNRTTWWYFNGVFNIVTDFAILLLPLPIVWKLLLPLSQKIILMGIFGLGFL</sequence>
<evidence type="ECO:0000256" key="4">
    <source>
        <dbReference type="ARBA" id="ARBA00023136"/>
    </source>
</evidence>
<keyword evidence="3 6" id="KW-1133">Transmembrane helix</keyword>
<protein>
    <recommendedName>
        <fullName evidence="7">Rhodopsin domain-containing protein</fullName>
    </recommendedName>
</protein>